<comment type="similarity">
    <text evidence="1 6">Belongs to the DeoC/FbaB aldolase family. DeoC type 1 subfamily.</text>
</comment>
<dbReference type="Gene3D" id="3.20.20.70">
    <property type="entry name" value="Aldolase class I"/>
    <property type="match status" value="1"/>
</dbReference>
<reference evidence="8" key="1">
    <citation type="journal article" date="2019" name="Int. J. Syst. Evol. Microbiol.">
        <title>The Global Catalogue of Microorganisms (GCM) 10K type strain sequencing project: providing services to taxonomists for standard genome sequencing and annotation.</title>
        <authorList>
            <consortium name="The Broad Institute Genomics Platform"/>
            <consortium name="The Broad Institute Genome Sequencing Center for Infectious Disease"/>
            <person name="Wu L."/>
            <person name="Ma J."/>
        </authorList>
    </citation>
    <scope>NUCLEOTIDE SEQUENCE [LARGE SCALE GENOMIC DNA]</scope>
    <source>
        <strain evidence="8">JCM 18055</strain>
    </source>
</reference>
<dbReference type="HAMAP" id="MF_00114">
    <property type="entry name" value="DeoC_type1"/>
    <property type="match status" value="1"/>
</dbReference>
<evidence type="ECO:0000256" key="1">
    <source>
        <dbReference type="ARBA" id="ARBA00010936"/>
    </source>
</evidence>
<proteinExistence type="inferred from homology"/>
<feature type="active site" description="Proton donor/acceptor" evidence="6">
    <location>
        <position position="185"/>
    </location>
</feature>
<dbReference type="Pfam" id="PF01791">
    <property type="entry name" value="DeoC"/>
    <property type="match status" value="1"/>
</dbReference>
<keyword evidence="8" id="KW-1185">Reference proteome</keyword>
<dbReference type="SUPFAM" id="SSF51569">
    <property type="entry name" value="Aldolase"/>
    <property type="match status" value="1"/>
</dbReference>
<keyword evidence="4 6" id="KW-0704">Schiff base</keyword>
<evidence type="ECO:0000256" key="4">
    <source>
        <dbReference type="ARBA" id="ARBA00023270"/>
    </source>
</evidence>
<dbReference type="SMART" id="SM01133">
    <property type="entry name" value="DeoC"/>
    <property type="match status" value="1"/>
</dbReference>
<feature type="active site" description="Schiff-base intermediate with acetaldehyde" evidence="6">
    <location>
        <position position="156"/>
    </location>
</feature>
<evidence type="ECO:0000256" key="6">
    <source>
        <dbReference type="HAMAP-Rule" id="MF_00114"/>
    </source>
</evidence>
<dbReference type="PIRSF" id="PIRSF001357">
    <property type="entry name" value="DeoC"/>
    <property type="match status" value="1"/>
</dbReference>
<dbReference type="EMBL" id="BAABIC010000014">
    <property type="protein sequence ID" value="GAA4699311.1"/>
    <property type="molecule type" value="Genomic_DNA"/>
</dbReference>
<dbReference type="Proteomes" id="UP001500325">
    <property type="component" value="Unassembled WGS sequence"/>
</dbReference>
<dbReference type="InterPro" id="IPR002915">
    <property type="entry name" value="DeoC/FbaB/LacD_aldolase"/>
</dbReference>
<dbReference type="InterPro" id="IPR011343">
    <property type="entry name" value="DeoC"/>
</dbReference>
<feature type="active site" description="Proton donor/acceptor" evidence="6">
    <location>
        <position position="94"/>
    </location>
</feature>
<comment type="function">
    <text evidence="6">Catalyzes a reversible aldol reaction between acetaldehyde and D-glyceraldehyde 3-phosphate to generate 2-deoxy-D-ribose 5-phosphate.</text>
</comment>
<gene>
    <name evidence="6 7" type="primary">deoC</name>
    <name evidence="7" type="ORF">GCM10023215_42270</name>
</gene>
<evidence type="ECO:0000256" key="3">
    <source>
        <dbReference type="ARBA" id="ARBA00023239"/>
    </source>
</evidence>
<dbReference type="InterPro" id="IPR013785">
    <property type="entry name" value="Aldolase_TIM"/>
</dbReference>
<evidence type="ECO:0000256" key="5">
    <source>
        <dbReference type="ARBA" id="ARBA00048791"/>
    </source>
</evidence>
<accession>A0ABP8X5U0</accession>
<evidence type="ECO:0000313" key="7">
    <source>
        <dbReference type="EMBL" id="GAA4699311.1"/>
    </source>
</evidence>
<organism evidence="7 8">
    <name type="scientific">Pseudonocardia yuanmonensis</name>
    <dbReference type="NCBI Taxonomy" id="1095914"/>
    <lineage>
        <taxon>Bacteria</taxon>
        <taxon>Bacillati</taxon>
        <taxon>Actinomycetota</taxon>
        <taxon>Actinomycetes</taxon>
        <taxon>Pseudonocardiales</taxon>
        <taxon>Pseudonocardiaceae</taxon>
        <taxon>Pseudonocardia</taxon>
    </lineage>
</organism>
<evidence type="ECO:0000256" key="2">
    <source>
        <dbReference type="ARBA" id="ARBA00022490"/>
    </source>
</evidence>
<comment type="caution">
    <text evidence="7">The sequence shown here is derived from an EMBL/GenBank/DDBJ whole genome shotgun (WGS) entry which is preliminary data.</text>
</comment>
<evidence type="ECO:0000313" key="8">
    <source>
        <dbReference type="Proteomes" id="UP001500325"/>
    </source>
</evidence>
<comment type="subcellular location">
    <subcellularLocation>
        <location evidence="6">Cytoplasm</location>
    </subcellularLocation>
</comment>
<name>A0ABP8X5U0_9PSEU</name>
<sequence length="237" mass="23673">MTPAAPAIAAMIDHAILKPELTRDQVDAELALAARYGVFSVCVRPCDVAHAVDALAGSGVAVGTVLGFPHGTTSTAGKVAEARQALADGAVELDMVLTIGLLRSGLLADVEADIAAVVAEAGDRVVKVILETAFLTGDEIVAGCRAAEAAGAAFVKTSTGFAGGGATAEHVALMRASVGPSVQVKASCGVRDLDTLLALHALGATRFGTSGSAVILDDAAARDAVRPVVARTEGGSY</sequence>
<comment type="catalytic activity">
    <reaction evidence="5 6">
        <text>2-deoxy-D-ribose 5-phosphate = D-glyceraldehyde 3-phosphate + acetaldehyde</text>
        <dbReference type="Rhea" id="RHEA:12821"/>
        <dbReference type="ChEBI" id="CHEBI:15343"/>
        <dbReference type="ChEBI" id="CHEBI:59776"/>
        <dbReference type="ChEBI" id="CHEBI:62877"/>
        <dbReference type="EC" id="4.1.2.4"/>
    </reaction>
</comment>
<dbReference type="RefSeq" id="WP_345382380.1">
    <property type="nucleotide sequence ID" value="NZ_BAABIC010000014.1"/>
</dbReference>
<dbReference type="CDD" id="cd00959">
    <property type="entry name" value="DeoC"/>
    <property type="match status" value="1"/>
</dbReference>
<keyword evidence="2 6" id="KW-0963">Cytoplasm</keyword>
<protein>
    <recommendedName>
        <fullName evidence="6">Deoxyribose-phosphate aldolase</fullName>
        <shortName evidence="6">DERA</shortName>
        <ecNumber evidence="6">4.1.2.4</ecNumber>
    </recommendedName>
    <alternativeName>
        <fullName evidence="6">2-deoxy-D-ribose 5-phosphate aldolase</fullName>
    </alternativeName>
    <alternativeName>
        <fullName evidence="6">Phosphodeoxyriboaldolase</fullName>
        <shortName evidence="6">Deoxyriboaldolase</shortName>
    </alternativeName>
</protein>
<dbReference type="PANTHER" id="PTHR10889:SF1">
    <property type="entry name" value="DEOXYRIBOSE-PHOSPHATE ALDOLASE"/>
    <property type="match status" value="1"/>
</dbReference>
<dbReference type="NCBIfam" id="TIGR00126">
    <property type="entry name" value="deoC"/>
    <property type="match status" value="1"/>
</dbReference>
<dbReference type="InterPro" id="IPR028581">
    <property type="entry name" value="DeoC_typeI"/>
</dbReference>
<keyword evidence="3 6" id="KW-0456">Lyase</keyword>
<dbReference type="PANTHER" id="PTHR10889">
    <property type="entry name" value="DEOXYRIBOSE-PHOSPHATE ALDOLASE"/>
    <property type="match status" value="1"/>
</dbReference>
<comment type="pathway">
    <text evidence="6">Carbohydrate degradation; 2-deoxy-D-ribose 1-phosphate degradation; D-glyceraldehyde 3-phosphate and acetaldehyde from 2-deoxy-alpha-D-ribose 1-phosphate: step 2/2.</text>
</comment>
<dbReference type="EC" id="4.1.2.4" evidence="6"/>